<organism evidence="1 2">
    <name type="scientific">Kibdelosporangium phytohabitans</name>
    <dbReference type="NCBI Taxonomy" id="860235"/>
    <lineage>
        <taxon>Bacteria</taxon>
        <taxon>Bacillati</taxon>
        <taxon>Actinomycetota</taxon>
        <taxon>Actinomycetes</taxon>
        <taxon>Pseudonocardiales</taxon>
        <taxon>Pseudonocardiaceae</taxon>
        <taxon>Kibdelosporangium</taxon>
    </lineage>
</organism>
<evidence type="ECO:0000313" key="1">
    <source>
        <dbReference type="EMBL" id="ALG06218.1"/>
    </source>
</evidence>
<dbReference type="EMBL" id="CP012752">
    <property type="protein sequence ID" value="ALG06218.1"/>
    <property type="molecule type" value="Genomic_DNA"/>
</dbReference>
<name>A0A0N9HP92_9PSEU</name>
<dbReference type="Gene3D" id="2.160.20.80">
    <property type="entry name" value="E3 ubiquitin-protein ligase SopA"/>
    <property type="match status" value="1"/>
</dbReference>
<sequence>MILDGLDEMSVRQDPATIRDNLNKVASLLELLEGFPVLVTSRPHFFASSAERELFYDRLRRPHVFRMGQPDRRVTVDHLRAYADSLNLGQKLNKIKELYDPIGLAGKVLFLEMIKKTLPELPEDHFDELILYNTYVQGSLTRKKELLRDPASAMQDSDLIANLEKLLEMIAIRIHESGEGNVDLQEFVGSSGGAARILWHASRLDSIHQDSDADASARIGSRSLLRRVGSDDDRWLVDFFHRSMKEYFIAKALHRALRSADPFAETRRLLLQVPVQPEILGFFRLLVGHNQDAATVLASLTHSARVGFGHGLLGGGAISLYHAAGGQLAGLEWRSLQLDGAVLVGADLSGCDFQGSTLRGADLSSTDLTGADFRSADLTGANLDVGSSVISLAPDASPRAFFSLTKDCKLGRISFQADGSLKFSIIQLPRTLRWPDNVHLLKEDLVLVTAHSEFLIVDISEGTTTEIAYFRVLSELRSAAVVDQALGLLNEPEYGDSEALLIDIATSEVRWRVPVRVRGGVCSWLTNGILIAAEELLLLLRDDRSGTMGPRDHEAPATAVCVHEDQVILATDDGRETWLSLNSLGKPECTLAVHSGAGTAVTVADGTVLSSGVDGSLAVTARDTNGSPTVVTRVERRLLCTGARVEGMQGEREFDLFVANGADR</sequence>
<dbReference type="Proteomes" id="UP000063699">
    <property type="component" value="Chromosome"/>
</dbReference>
<evidence type="ECO:0000313" key="2">
    <source>
        <dbReference type="Proteomes" id="UP000063699"/>
    </source>
</evidence>
<dbReference type="SUPFAM" id="SSF50978">
    <property type="entry name" value="WD40 repeat-like"/>
    <property type="match status" value="1"/>
</dbReference>
<proteinExistence type="predicted"/>
<protein>
    <recommendedName>
        <fullName evidence="3">NACHT domain-containing protein</fullName>
    </recommendedName>
</protein>
<evidence type="ECO:0008006" key="3">
    <source>
        <dbReference type="Google" id="ProtNLM"/>
    </source>
</evidence>
<dbReference type="STRING" id="860235.AOZ06_04095"/>
<dbReference type="SUPFAM" id="SSF141571">
    <property type="entry name" value="Pentapeptide repeat-like"/>
    <property type="match status" value="1"/>
</dbReference>
<dbReference type="InterPro" id="IPR001646">
    <property type="entry name" value="5peptide_repeat"/>
</dbReference>
<accession>A0A0N9HP92</accession>
<dbReference type="Pfam" id="PF00805">
    <property type="entry name" value="Pentapeptide"/>
    <property type="match status" value="1"/>
</dbReference>
<keyword evidence="2" id="KW-1185">Reference proteome</keyword>
<dbReference type="KEGG" id="kphy:AOZ06_04095"/>
<reference evidence="1 2" key="1">
    <citation type="submission" date="2015-07" db="EMBL/GenBank/DDBJ databases">
        <title>Genome sequencing of Kibdelosporangium phytohabitans.</title>
        <authorList>
            <person name="Qin S."/>
            <person name="Xing K."/>
        </authorList>
    </citation>
    <scope>NUCLEOTIDE SEQUENCE [LARGE SCALE GENOMIC DNA]</scope>
    <source>
        <strain evidence="1 2">KLBMP1111</strain>
    </source>
</reference>
<dbReference type="AlphaFoldDB" id="A0A0N9HP92"/>
<dbReference type="InterPro" id="IPR036322">
    <property type="entry name" value="WD40_repeat_dom_sf"/>
</dbReference>
<gene>
    <name evidence="1" type="ORF">AOZ06_04095</name>
</gene>
<dbReference type="PANTHER" id="PTHR14136:SF17">
    <property type="entry name" value="BTB_POZ DOMAIN-CONTAINING PROTEIN KCTD9"/>
    <property type="match status" value="1"/>
</dbReference>
<dbReference type="PANTHER" id="PTHR14136">
    <property type="entry name" value="BTB_POZ DOMAIN-CONTAINING PROTEIN KCTD9"/>
    <property type="match status" value="1"/>
</dbReference>
<dbReference type="InterPro" id="IPR051082">
    <property type="entry name" value="Pentapeptide-BTB/POZ_domain"/>
</dbReference>